<evidence type="ECO:0000256" key="1">
    <source>
        <dbReference type="SAM" id="Phobius"/>
    </source>
</evidence>
<dbReference type="Proteomes" id="UP000256379">
    <property type="component" value="Unassembled WGS sequence"/>
</dbReference>
<evidence type="ECO:0000313" key="3">
    <source>
        <dbReference type="Proteomes" id="UP000256379"/>
    </source>
</evidence>
<gene>
    <name evidence="2" type="ORF">CQA53_05915</name>
</gene>
<keyword evidence="1" id="KW-0472">Membrane</keyword>
<keyword evidence="1" id="KW-1133">Transmembrane helix</keyword>
<dbReference type="AlphaFoldDB" id="A0A3D8ILB7"/>
<dbReference type="EMBL" id="NXLQ01000011">
    <property type="protein sequence ID" value="RDU65696.1"/>
    <property type="molecule type" value="Genomic_DNA"/>
</dbReference>
<organism evidence="2 3">
    <name type="scientific">Helicobacter didelphidarum</name>
    <dbReference type="NCBI Taxonomy" id="2040648"/>
    <lineage>
        <taxon>Bacteria</taxon>
        <taxon>Pseudomonadati</taxon>
        <taxon>Campylobacterota</taxon>
        <taxon>Epsilonproteobacteria</taxon>
        <taxon>Campylobacterales</taxon>
        <taxon>Helicobacteraceae</taxon>
        <taxon>Helicobacter</taxon>
    </lineage>
</organism>
<reference evidence="2 3" key="1">
    <citation type="submission" date="2018-04" db="EMBL/GenBank/DDBJ databases">
        <title>Novel Campyloabacter and Helicobacter Species and Strains.</title>
        <authorList>
            <person name="Mannion A.J."/>
            <person name="Shen Z."/>
            <person name="Fox J.G."/>
        </authorList>
    </citation>
    <scope>NUCLEOTIDE SEQUENCE [LARGE SCALE GENOMIC DNA]</scope>
    <source>
        <strain evidence="2 3">MIT 17-337</strain>
    </source>
</reference>
<name>A0A3D8ILB7_9HELI</name>
<keyword evidence="1" id="KW-0812">Transmembrane</keyword>
<proteinExistence type="predicted"/>
<evidence type="ECO:0000313" key="2">
    <source>
        <dbReference type="EMBL" id="RDU65696.1"/>
    </source>
</evidence>
<sequence length="66" mass="8098">MRIFRDRFSKFIDCEIFQKLKVFKNLALLHTTILLIIEILAWLPKKFLYSQYRILIILELKSNKRI</sequence>
<protein>
    <submittedName>
        <fullName evidence="2">Uncharacterized protein</fullName>
    </submittedName>
</protein>
<comment type="caution">
    <text evidence="2">The sequence shown here is derived from an EMBL/GenBank/DDBJ whole genome shotgun (WGS) entry which is preliminary data.</text>
</comment>
<accession>A0A3D8ILB7</accession>
<feature type="transmembrane region" description="Helical" evidence="1">
    <location>
        <begin position="26"/>
        <end position="43"/>
    </location>
</feature>
<keyword evidence="3" id="KW-1185">Reference proteome</keyword>